<dbReference type="InterPro" id="IPR045864">
    <property type="entry name" value="aa-tRNA-synth_II/BPL/LPL"/>
</dbReference>
<dbReference type="GO" id="GO:0140096">
    <property type="term" value="F:catalytic activity, acting on a protein"/>
    <property type="evidence" value="ECO:0007669"/>
    <property type="project" value="UniProtKB-ARBA"/>
</dbReference>
<evidence type="ECO:0000259" key="18">
    <source>
        <dbReference type="PROSITE" id="PS51447"/>
    </source>
</evidence>
<name>A0A9Y2AKE9_9FIRM</name>
<comment type="catalytic activity">
    <reaction evidence="14 15">
        <text>tRNA(Phe) + L-phenylalanine + ATP = L-phenylalanyl-tRNA(Phe) + AMP + diphosphate + H(+)</text>
        <dbReference type="Rhea" id="RHEA:19413"/>
        <dbReference type="Rhea" id="RHEA-COMP:9668"/>
        <dbReference type="Rhea" id="RHEA-COMP:9699"/>
        <dbReference type="ChEBI" id="CHEBI:15378"/>
        <dbReference type="ChEBI" id="CHEBI:30616"/>
        <dbReference type="ChEBI" id="CHEBI:33019"/>
        <dbReference type="ChEBI" id="CHEBI:58095"/>
        <dbReference type="ChEBI" id="CHEBI:78442"/>
        <dbReference type="ChEBI" id="CHEBI:78531"/>
        <dbReference type="ChEBI" id="CHEBI:456215"/>
        <dbReference type="EC" id="6.1.1.20"/>
    </reaction>
</comment>
<dbReference type="FunFam" id="3.50.40.10:FF:000001">
    <property type="entry name" value="Phenylalanine--tRNA ligase beta subunit"/>
    <property type="match status" value="1"/>
</dbReference>
<keyword evidence="5 16" id="KW-0820">tRNA-binding</keyword>
<dbReference type="InterPro" id="IPR005146">
    <property type="entry name" value="B3/B4_tRNA-bd"/>
</dbReference>
<dbReference type="InterPro" id="IPR020825">
    <property type="entry name" value="Phe-tRNA_synthase-like_B3/B4"/>
</dbReference>
<dbReference type="InterPro" id="IPR036690">
    <property type="entry name" value="Fdx_antiC-bd_sf"/>
</dbReference>
<dbReference type="GO" id="GO:0016740">
    <property type="term" value="F:transferase activity"/>
    <property type="evidence" value="ECO:0007669"/>
    <property type="project" value="UniProtKB-ARBA"/>
</dbReference>
<feature type="binding site" evidence="15">
    <location>
        <position position="473"/>
    </location>
    <ligand>
        <name>Mg(2+)</name>
        <dbReference type="ChEBI" id="CHEBI:18420"/>
        <note>shared with alpha subunit</note>
    </ligand>
</feature>
<evidence type="ECO:0000256" key="16">
    <source>
        <dbReference type="PROSITE-ProRule" id="PRU00209"/>
    </source>
</evidence>
<dbReference type="Pfam" id="PF01588">
    <property type="entry name" value="tRNA_bind"/>
    <property type="match status" value="1"/>
</dbReference>
<keyword evidence="8 15" id="KW-0547">Nucleotide-binding</keyword>
<dbReference type="GO" id="GO:0004826">
    <property type="term" value="F:phenylalanine-tRNA ligase activity"/>
    <property type="evidence" value="ECO:0007669"/>
    <property type="project" value="UniProtKB-UniRule"/>
</dbReference>
<evidence type="ECO:0000256" key="2">
    <source>
        <dbReference type="ARBA" id="ARBA00008653"/>
    </source>
</evidence>
<dbReference type="SMART" id="SM00896">
    <property type="entry name" value="FDX-ACB"/>
    <property type="match status" value="1"/>
</dbReference>
<dbReference type="Pfam" id="PF03147">
    <property type="entry name" value="FDX-ACB"/>
    <property type="match status" value="1"/>
</dbReference>
<dbReference type="Gene3D" id="3.30.56.10">
    <property type="match status" value="2"/>
</dbReference>
<dbReference type="Proteomes" id="UP001243623">
    <property type="component" value="Chromosome"/>
</dbReference>
<evidence type="ECO:0000256" key="13">
    <source>
        <dbReference type="ARBA" id="ARBA00023146"/>
    </source>
</evidence>
<dbReference type="InterPro" id="IPR045060">
    <property type="entry name" value="Phe-tRNA-ligase_IIc_bsu"/>
</dbReference>
<dbReference type="GO" id="GO:0009328">
    <property type="term" value="C:phenylalanine-tRNA ligase complex"/>
    <property type="evidence" value="ECO:0007669"/>
    <property type="project" value="TreeGrafter"/>
</dbReference>
<dbReference type="Pfam" id="PF03484">
    <property type="entry name" value="B5"/>
    <property type="match status" value="1"/>
</dbReference>
<reference evidence="20" key="1">
    <citation type="submission" date="2023-03" db="EMBL/GenBank/DDBJ databases">
        <title>Selenobaculum gbiensis gen. nov. sp. nov., a new bacterium isolated from the gut microbiota of IBD patient.</title>
        <authorList>
            <person name="Yeo S."/>
            <person name="Park H."/>
            <person name="Huh C.S."/>
        </authorList>
    </citation>
    <scope>NUCLEOTIDE SEQUENCE</scope>
    <source>
        <strain evidence="20">ICN-92133</strain>
    </source>
</reference>
<organism evidence="20 21">
    <name type="scientific">Selenobaculum gibii</name>
    <dbReference type="NCBI Taxonomy" id="3054208"/>
    <lineage>
        <taxon>Bacteria</taxon>
        <taxon>Bacillati</taxon>
        <taxon>Bacillota</taxon>
        <taxon>Negativicutes</taxon>
        <taxon>Selenomonadales</taxon>
        <taxon>Selenomonadaceae</taxon>
        <taxon>Selenobaculum</taxon>
    </lineage>
</organism>
<evidence type="ECO:0000256" key="8">
    <source>
        <dbReference type="ARBA" id="ARBA00022741"/>
    </source>
</evidence>
<keyword evidence="13 15" id="KW-0030">Aminoacyl-tRNA synthetase</keyword>
<accession>A0A9Y2AKE9</accession>
<evidence type="ECO:0000313" key="21">
    <source>
        <dbReference type="Proteomes" id="UP001243623"/>
    </source>
</evidence>
<dbReference type="FunFam" id="2.40.50.140:FF:000045">
    <property type="entry name" value="Phenylalanine--tRNA ligase beta subunit"/>
    <property type="match status" value="1"/>
</dbReference>
<dbReference type="InterPro" id="IPR004532">
    <property type="entry name" value="Phe-tRNA-ligase_IIc_bsu_bact"/>
</dbReference>
<dbReference type="InterPro" id="IPR033714">
    <property type="entry name" value="tRNA_bind_bactPheRS"/>
</dbReference>
<dbReference type="PROSITE" id="PS51447">
    <property type="entry name" value="FDX_ACB"/>
    <property type="match status" value="1"/>
</dbReference>
<dbReference type="Gene3D" id="3.30.70.380">
    <property type="entry name" value="Ferrodoxin-fold anticodon-binding domain"/>
    <property type="match status" value="1"/>
</dbReference>
<dbReference type="InterPro" id="IPR041616">
    <property type="entry name" value="PheRS_beta_core"/>
</dbReference>
<evidence type="ECO:0000256" key="12">
    <source>
        <dbReference type="ARBA" id="ARBA00022917"/>
    </source>
</evidence>
<dbReference type="KEGG" id="sgbi:P3F81_05510"/>
<dbReference type="GO" id="GO:0000049">
    <property type="term" value="F:tRNA binding"/>
    <property type="evidence" value="ECO:0007669"/>
    <property type="project" value="UniProtKB-UniRule"/>
</dbReference>
<feature type="binding site" evidence="15">
    <location>
        <position position="469"/>
    </location>
    <ligand>
        <name>Mg(2+)</name>
        <dbReference type="ChEBI" id="CHEBI:18420"/>
        <note>shared with alpha subunit</note>
    </ligand>
</feature>
<evidence type="ECO:0000256" key="7">
    <source>
        <dbReference type="ARBA" id="ARBA00022723"/>
    </source>
</evidence>
<dbReference type="SMART" id="SM00873">
    <property type="entry name" value="B3_4"/>
    <property type="match status" value="1"/>
</dbReference>
<evidence type="ECO:0000256" key="11">
    <source>
        <dbReference type="ARBA" id="ARBA00022884"/>
    </source>
</evidence>
<dbReference type="GO" id="GO:0000287">
    <property type="term" value="F:magnesium ion binding"/>
    <property type="evidence" value="ECO:0007669"/>
    <property type="project" value="UniProtKB-UniRule"/>
</dbReference>
<dbReference type="AlphaFoldDB" id="A0A9Y2AKE9"/>
<evidence type="ECO:0000256" key="14">
    <source>
        <dbReference type="ARBA" id="ARBA00049255"/>
    </source>
</evidence>
<dbReference type="RefSeq" id="WP_147670602.1">
    <property type="nucleotide sequence ID" value="NZ_CP120678.1"/>
</dbReference>
<dbReference type="HAMAP" id="MF_00283">
    <property type="entry name" value="Phe_tRNA_synth_beta1"/>
    <property type="match status" value="1"/>
</dbReference>
<proteinExistence type="inferred from homology"/>
<dbReference type="InterPro" id="IPR005147">
    <property type="entry name" value="tRNA_synthase_B5-dom"/>
</dbReference>
<comment type="cofactor">
    <cofactor evidence="15">
        <name>Mg(2+)</name>
        <dbReference type="ChEBI" id="CHEBI:18420"/>
    </cofactor>
    <text evidence="15">Binds 2 magnesium ions per tetramer.</text>
</comment>
<comment type="subcellular location">
    <subcellularLocation>
        <location evidence="1 15">Cytoplasm</location>
    </subcellularLocation>
</comment>
<evidence type="ECO:0000256" key="5">
    <source>
        <dbReference type="ARBA" id="ARBA00022555"/>
    </source>
</evidence>
<dbReference type="GO" id="GO:0005524">
    <property type="term" value="F:ATP binding"/>
    <property type="evidence" value="ECO:0007669"/>
    <property type="project" value="UniProtKB-UniRule"/>
</dbReference>
<dbReference type="SMART" id="SM00874">
    <property type="entry name" value="B5"/>
    <property type="match status" value="1"/>
</dbReference>
<comment type="subunit">
    <text evidence="3 15">Tetramer of two alpha and two beta subunits.</text>
</comment>
<dbReference type="Gene3D" id="3.50.40.10">
    <property type="entry name" value="Phenylalanyl-trna Synthetase, Chain B, domain 3"/>
    <property type="match status" value="1"/>
</dbReference>
<dbReference type="PROSITE" id="PS50886">
    <property type="entry name" value="TRBD"/>
    <property type="match status" value="1"/>
</dbReference>
<evidence type="ECO:0000256" key="3">
    <source>
        <dbReference type="ARBA" id="ARBA00011209"/>
    </source>
</evidence>
<protein>
    <recommendedName>
        <fullName evidence="15">Phenylalanine--tRNA ligase beta subunit</fullName>
        <ecNumber evidence="15">6.1.1.20</ecNumber>
    </recommendedName>
    <alternativeName>
        <fullName evidence="15">Phenylalanyl-tRNA synthetase beta subunit</fullName>
        <shortName evidence="15">PheRS</shortName>
    </alternativeName>
</protein>
<evidence type="ECO:0000259" key="19">
    <source>
        <dbReference type="PROSITE" id="PS51483"/>
    </source>
</evidence>
<feature type="domain" description="TRNA-binding" evidence="17">
    <location>
        <begin position="39"/>
        <end position="154"/>
    </location>
</feature>
<evidence type="ECO:0000259" key="17">
    <source>
        <dbReference type="PROSITE" id="PS50886"/>
    </source>
</evidence>
<dbReference type="SUPFAM" id="SSF50249">
    <property type="entry name" value="Nucleic acid-binding proteins"/>
    <property type="match status" value="1"/>
</dbReference>
<dbReference type="Gene3D" id="2.40.50.140">
    <property type="entry name" value="Nucleic acid-binding proteins"/>
    <property type="match status" value="1"/>
</dbReference>
<feature type="binding site" evidence="15">
    <location>
        <position position="463"/>
    </location>
    <ligand>
        <name>Mg(2+)</name>
        <dbReference type="ChEBI" id="CHEBI:18420"/>
        <note>shared with alpha subunit</note>
    </ligand>
</feature>
<dbReference type="SUPFAM" id="SSF46955">
    <property type="entry name" value="Putative DNA-binding domain"/>
    <property type="match status" value="1"/>
</dbReference>
<dbReference type="GO" id="GO:0006432">
    <property type="term" value="P:phenylalanyl-tRNA aminoacylation"/>
    <property type="evidence" value="ECO:0007669"/>
    <property type="project" value="UniProtKB-UniRule"/>
</dbReference>
<dbReference type="EMBL" id="CP120678">
    <property type="protein sequence ID" value="WIW71753.1"/>
    <property type="molecule type" value="Genomic_DNA"/>
</dbReference>
<comment type="similarity">
    <text evidence="2 15">Belongs to the phenylalanyl-tRNA synthetase beta subunit family. Type 1 subfamily.</text>
</comment>
<feature type="binding site" evidence="15">
    <location>
        <position position="472"/>
    </location>
    <ligand>
        <name>Mg(2+)</name>
        <dbReference type="ChEBI" id="CHEBI:18420"/>
        <note>shared with alpha subunit</note>
    </ligand>
</feature>
<dbReference type="FunFam" id="3.30.70.380:FF:000001">
    <property type="entry name" value="Phenylalanine--tRNA ligase beta subunit"/>
    <property type="match status" value="1"/>
</dbReference>
<gene>
    <name evidence="15 20" type="primary">pheT</name>
    <name evidence="20" type="ORF">P3F81_05510</name>
</gene>
<dbReference type="NCBIfam" id="TIGR00472">
    <property type="entry name" value="pheT_bact"/>
    <property type="match status" value="1"/>
</dbReference>
<dbReference type="InterPro" id="IPR009061">
    <property type="entry name" value="DNA-bd_dom_put_sf"/>
</dbReference>
<evidence type="ECO:0000256" key="4">
    <source>
        <dbReference type="ARBA" id="ARBA00022490"/>
    </source>
</evidence>
<dbReference type="Gene3D" id="3.30.930.10">
    <property type="entry name" value="Bira Bifunctional Protein, Domain 2"/>
    <property type="match status" value="1"/>
</dbReference>
<dbReference type="Pfam" id="PF17759">
    <property type="entry name" value="tRNA_synthFbeta"/>
    <property type="match status" value="1"/>
</dbReference>
<evidence type="ECO:0000256" key="1">
    <source>
        <dbReference type="ARBA" id="ARBA00004496"/>
    </source>
</evidence>
<feature type="domain" description="FDX-ACB" evidence="18">
    <location>
        <begin position="717"/>
        <end position="810"/>
    </location>
</feature>
<evidence type="ECO:0000256" key="15">
    <source>
        <dbReference type="HAMAP-Rule" id="MF_00283"/>
    </source>
</evidence>
<dbReference type="InterPro" id="IPR012340">
    <property type="entry name" value="NA-bd_OB-fold"/>
</dbReference>
<dbReference type="PANTHER" id="PTHR10947">
    <property type="entry name" value="PHENYLALANYL-TRNA SYNTHETASE BETA CHAIN AND LEUCINE-RICH REPEAT-CONTAINING PROTEIN 47"/>
    <property type="match status" value="1"/>
</dbReference>
<dbReference type="SUPFAM" id="SSF56037">
    <property type="entry name" value="PheT/TilS domain"/>
    <property type="match status" value="1"/>
</dbReference>
<keyword evidence="9 15" id="KW-0067">ATP-binding</keyword>
<keyword evidence="7 15" id="KW-0479">Metal-binding</keyword>
<dbReference type="InterPro" id="IPR002547">
    <property type="entry name" value="tRNA-bd_dom"/>
</dbReference>
<dbReference type="CDD" id="cd02796">
    <property type="entry name" value="tRNA_bind_bactPheRS"/>
    <property type="match status" value="1"/>
</dbReference>
<keyword evidence="6 15" id="KW-0436">Ligase</keyword>
<dbReference type="PROSITE" id="PS51483">
    <property type="entry name" value="B5"/>
    <property type="match status" value="1"/>
</dbReference>
<dbReference type="PANTHER" id="PTHR10947:SF0">
    <property type="entry name" value="PHENYLALANINE--TRNA LIGASE BETA SUBUNIT"/>
    <property type="match status" value="1"/>
</dbReference>
<evidence type="ECO:0000256" key="6">
    <source>
        <dbReference type="ARBA" id="ARBA00022598"/>
    </source>
</evidence>
<dbReference type="SUPFAM" id="SSF54991">
    <property type="entry name" value="Anticodon-binding domain of PheRS"/>
    <property type="match status" value="1"/>
</dbReference>
<keyword evidence="11 16" id="KW-0694">RNA-binding</keyword>
<sequence length="811" mass="89042">MQVSIKWLKDYIDFKETPEQIADKLTMAGVPVENIKDMGAGLEKVITGKIVQIEKHPNADKLSICTLDVGQAETIIIVTGATNVREGQIVPVAMIGAKLPNGLKISKGKLRGVASFGMLCSAAELNLDLDSLSDDAKSGIYILPKDTSVGIQVKDVLGLNDVILEFELTANRADCFSVLGIVREIAVLTGNSVKKPMLRLQEDGDKKANELISVKIEANNLCSRFSARVLQNVKVGKSPAWIKERIEAAGVRSINNVVDVTNFVMLEFGQPMHAYDYDMLAGHVLIARQANQGEKLTTLDNVKRELNPSMLVIADSVQPAGLGGVMGGLASEVTESTKTVVLEAAVFNGANIRRTARACGLHSEASGRFERGVDVINTVKALDRAAQLLEEMGACTVCPEIVDAYPGFELPSQVKFTSTQVNKHLGTTISSQVMVDILKRLEFEISSVKGEEITVTVPSWRNDVRCMSDIAEEISRIYGFNRIASTLPDGSMMQGGQSEEQSFVDRVKDILVAAGMNEIISFSFTHPQTFDKLNIPVDSQLRQAVEIMNPITDEFPLLRTTAVSSVLETIARNLSRKNEDLKIFEIGSVFTPKALPLTELPIEKLMLCGALTGKRTDIAWNQGKDTVDFYDAKGVIEVLFERLGIQKYTVQAGEHYAMHPGKTALFMKGKEIIAYVGEVHPQVQAQMNITKKTYLFEMDIEKLMKYSALTCRYQSLPKYPAMSRDLALVVADDITASEVEKMIVKNAGKLLNNICLFDVYMGEQVGKGQKSLAFSLQFQSAEKTLTDAEIDPYFESIIKALEEAFNAKLRS</sequence>
<dbReference type="SUPFAM" id="SSF55681">
    <property type="entry name" value="Class II aaRS and biotin synthetases"/>
    <property type="match status" value="1"/>
</dbReference>
<dbReference type="NCBIfam" id="NF045760">
    <property type="entry name" value="YtpR"/>
    <property type="match status" value="1"/>
</dbReference>
<dbReference type="Pfam" id="PF03483">
    <property type="entry name" value="B3_4"/>
    <property type="match status" value="1"/>
</dbReference>
<keyword evidence="10 15" id="KW-0460">Magnesium</keyword>
<feature type="domain" description="B5" evidence="19">
    <location>
        <begin position="409"/>
        <end position="485"/>
    </location>
</feature>
<dbReference type="CDD" id="cd00769">
    <property type="entry name" value="PheRS_beta_core"/>
    <property type="match status" value="1"/>
</dbReference>
<keyword evidence="4 15" id="KW-0963">Cytoplasm</keyword>
<dbReference type="InterPro" id="IPR005121">
    <property type="entry name" value="Fdx_antiC-bd"/>
</dbReference>
<evidence type="ECO:0000313" key="20">
    <source>
        <dbReference type="EMBL" id="WIW71753.1"/>
    </source>
</evidence>
<keyword evidence="12 15" id="KW-0648">Protein biosynthesis</keyword>
<evidence type="ECO:0000256" key="9">
    <source>
        <dbReference type="ARBA" id="ARBA00022840"/>
    </source>
</evidence>
<evidence type="ECO:0000256" key="10">
    <source>
        <dbReference type="ARBA" id="ARBA00022842"/>
    </source>
</evidence>
<keyword evidence="21" id="KW-1185">Reference proteome</keyword>
<dbReference type="EC" id="6.1.1.20" evidence="15"/>